<organism evidence="5 6">
    <name type="scientific">Streptococcus criceti HS-6</name>
    <dbReference type="NCBI Taxonomy" id="873449"/>
    <lineage>
        <taxon>Bacteria</taxon>
        <taxon>Bacillati</taxon>
        <taxon>Bacillota</taxon>
        <taxon>Bacilli</taxon>
        <taxon>Lactobacillales</taxon>
        <taxon>Streptococcaceae</taxon>
        <taxon>Streptococcus</taxon>
    </lineage>
</organism>
<dbReference type="eggNOG" id="COG2207">
    <property type="taxonomic scope" value="Bacteria"/>
</dbReference>
<keyword evidence="2" id="KW-0238">DNA-binding</keyword>
<feature type="domain" description="HTH araC/xylS-type" evidence="4">
    <location>
        <begin position="234"/>
        <end position="331"/>
    </location>
</feature>
<dbReference type="InterPro" id="IPR037923">
    <property type="entry name" value="HTH-like"/>
</dbReference>
<evidence type="ECO:0000313" key="6">
    <source>
        <dbReference type="Proteomes" id="UP000004322"/>
    </source>
</evidence>
<dbReference type="Gene3D" id="1.10.10.60">
    <property type="entry name" value="Homeodomain-like"/>
    <property type="match status" value="2"/>
</dbReference>
<keyword evidence="3" id="KW-0804">Transcription</keyword>
<evidence type="ECO:0000256" key="3">
    <source>
        <dbReference type="ARBA" id="ARBA00023163"/>
    </source>
</evidence>
<dbReference type="AlphaFoldDB" id="G5JP10"/>
<evidence type="ECO:0000256" key="1">
    <source>
        <dbReference type="ARBA" id="ARBA00023015"/>
    </source>
</evidence>
<name>G5JP10_STRCG</name>
<dbReference type="EMBL" id="AEUV02000002">
    <property type="protein sequence ID" value="EHI75506.1"/>
    <property type="molecule type" value="Genomic_DNA"/>
</dbReference>
<protein>
    <recommendedName>
        <fullName evidence="4">HTH araC/xylS-type domain-containing protein</fullName>
    </recommendedName>
</protein>
<dbReference type="InterPro" id="IPR018062">
    <property type="entry name" value="HTH_AraC-typ_CS"/>
</dbReference>
<dbReference type="InterPro" id="IPR009057">
    <property type="entry name" value="Homeodomain-like_sf"/>
</dbReference>
<keyword evidence="6" id="KW-1185">Reference proteome</keyword>
<dbReference type="GO" id="GO:0003700">
    <property type="term" value="F:DNA-binding transcription factor activity"/>
    <property type="evidence" value="ECO:0007669"/>
    <property type="project" value="InterPro"/>
</dbReference>
<dbReference type="PROSITE" id="PS01124">
    <property type="entry name" value="HTH_ARAC_FAMILY_2"/>
    <property type="match status" value="1"/>
</dbReference>
<sequence>MNFEQDIKSLEKHLFAYTENESYYLSHPNSLSKRYSNGSTPRRILNGKEIFEINDYKLKISPLHIRKDSRFTPMPPHIYSNINLNFIYSGKCTYVINNKEVTLEAGDICFFDTQVIREKRKPDYDDIIINIVMKNSYLKSLLTVDTSNLLSTFISRTLYSNASHNNYIIFKTKDSNKIRRLFQDLLLEHYSDRDYKHQAIQYYFSLIFLELLYIGEHQNQTEIHFSDALSNNIFNIVNYIENNYKEINLKKLAKLYGYHEKYLSSLLKNSYGKSFKEIQMTKRIAEVENYLVNSTYTISEIAEKAGFSNQNQLYQKFKDRYGMLPNEYRNLIKDKENT</sequence>
<dbReference type="InterPro" id="IPR018060">
    <property type="entry name" value="HTH_AraC"/>
</dbReference>
<dbReference type="OrthoDB" id="9816335at2"/>
<keyword evidence="1" id="KW-0805">Transcription regulation</keyword>
<comment type="caution">
    <text evidence="5">The sequence shown here is derived from an EMBL/GenBank/DDBJ whole genome shotgun (WGS) entry which is preliminary data.</text>
</comment>
<dbReference type="Pfam" id="PF12833">
    <property type="entry name" value="HTH_18"/>
    <property type="match status" value="1"/>
</dbReference>
<dbReference type="PANTHER" id="PTHR43280">
    <property type="entry name" value="ARAC-FAMILY TRANSCRIPTIONAL REGULATOR"/>
    <property type="match status" value="1"/>
</dbReference>
<proteinExistence type="predicted"/>
<dbReference type="SMART" id="SM00342">
    <property type="entry name" value="HTH_ARAC"/>
    <property type="match status" value="1"/>
</dbReference>
<dbReference type="PANTHER" id="PTHR43280:SF28">
    <property type="entry name" value="HTH-TYPE TRANSCRIPTIONAL ACTIVATOR RHAS"/>
    <property type="match status" value="1"/>
</dbReference>
<dbReference type="STRING" id="873449.STRCR_1541"/>
<evidence type="ECO:0000256" key="2">
    <source>
        <dbReference type="ARBA" id="ARBA00023125"/>
    </source>
</evidence>
<accession>G5JP10</accession>
<evidence type="ECO:0000259" key="4">
    <source>
        <dbReference type="PROSITE" id="PS01124"/>
    </source>
</evidence>
<gene>
    <name evidence="5" type="ORF">STRCR_1541</name>
</gene>
<dbReference type="RefSeq" id="WP_004229979.1">
    <property type="nucleotide sequence ID" value="NZ_AEUV02000002.1"/>
</dbReference>
<reference evidence="5" key="1">
    <citation type="submission" date="2011-07" db="EMBL/GenBank/DDBJ databases">
        <authorList>
            <person name="Stanhope M.J."/>
            <person name="Durkin A.S."/>
            <person name="Hostetler J."/>
            <person name="Kim M."/>
            <person name="Radune D."/>
            <person name="Singh I."/>
            <person name="Town C.D."/>
        </authorList>
    </citation>
    <scope>NUCLEOTIDE SEQUENCE [LARGE SCALE GENOMIC DNA]</scope>
    <source>
        <strain evidence="5">HS-6</strain>
    </source>
</reference>
<dbReference type="SUPFAM" id="SSF46689">
    <property type="entry name" value="Homeodomain-like"/>
    <property type="match status" value="1"/>
</dbReference>
<dbReference type="Proteomes" id="UP000004322">
    <property type="component" value="Unassembled WGS sequence"/>
</dbReference>
<dbReference type="GO" id="GO:0043565">
    <property type="term" value="F:sequence-specific DNA binding"/>
    <property type="evidence" value="ECO:0007669"/>
    <property type="project" value="InterPro"/>
</dbReference>
<dbReference type="PROSITE" id="PS00041">
    <property type="entry name" value="HTH_ARAC_FAMILY_1"/>
    <property type="match status" value="1"/>
</dbReference>
<dbReference type="SUPFAM" id="SSF51215">
    <property type="entry name" value="Regulatory protein AraC"/>
    <property type="match status" value="1"/>
</dbReference>
<evidence type="ECO:0000313" key="5">
    <source>
        <dbReference type="EMBL" id="EHI75506.1"/>
    </source>
</evidence>